<dbReference type="Gramene" id="KRH34919">
    <property type="protein sequence ID" value="KRH34919"/>
    <property type="gene ID" value="GLYMA_10G213700"/>
</dbReference>
<reference evidence="3" key="2">
    <citation type="submission" date="2018-02" db="UniProtKB">
        <authorList>
            <consortium name="EnsemblPlants"/>
        </authorList>
    </citation>
    <scope>IDENTIFICATION</scope>
    <source>
        <strain evidence="3">Williams 82</strain>
    </source>
</reference>
<evidence type="ECO:0000313" key="3">
    <source>
        <dbReference type="EnsemblPlants" id="KRH34919"/>
    </source>
</evidence>
<gene>
    <name evidence="2" type="ORF">GLYMA_10G213700</name>
</gene>
<organism evidence="3">
    <name type="scientific">Glycine max</name>
    <name type="common">Soybean</name>
    <name type="synonym">Glycine hispida</name>
    <dbReference type="NCBI Taxonomy" id="3847"/>
    <lineage>
        <taxon>Eukaryota</taxon>
        <taxon>Viridiplantae</taxon>
        <taxon>Streptophyta</taxon>
        <taxon>Embryophyta</taxon>
        <taxon>Tracheophyta</taxon>
        <taxon>Spermatophyta</taxon>
        <taxon>Magnoliopsida</taxon>
        <taxon>eudicotyledons</taxon>
        <taxon>Gunneridae</taxon>
        <taxon>Pentapetalae</taxon>
        <taxon>rosids</taxon>
        <taxon>fabids</taxon>
        <taxon>Fabales</taxon>
        <taxon>Fabaceae</taxon>
        <taxon>Papilionoideae</taxon>
        <taxon>50 kb inversion clade</taxon>
        <taxon>NPAAA clade</taxon>
        <taxon>indigoferoid/millettioid clade</taxon>
        <taxon>Phaseoleae</taxon>
        <taxon>Glycine</taxon>
        <taxon>Glycine subgen. Soja</taxon>
    </lineage>
</organism>
<dbReference type="PANTHER" id="PTHR34427:SF5">
    <property type="entry name" value="DUF4283 DOMAIN-CONTAINING PROTEIN"/>
    <property type="match status" value="1"/>
</dbReference>
<protein>
    <submittedName>
        <fullName evidence="2 3">Uncharacterized protein</fullName>
    </submittedName>
</protein>
<dbReference type="PaxDb" id="3847-GLYMA10G35781.1"/>
<dbReference type="InParanoid" id="K7LKP5"/>
<dbReference type="Proteomes" id="UP000008827">
    <property type="component" value="Chromosome 10"/>
</dbReference>
<accession>K7LKP5</accession>
<dbReference type="EnsemblPlants" id="KRH34919">
    <property type="protein sequence ID" value="KRH34919"/>
    <property type="gene ID" value="GLYMA_10G213700"/>
</dbReference>
<reference evidence="2 3" key="1">
    <citation type="journal article" date="2010" name="Nature">
        <title>Genome sequence of the palaeopolyploid soybean.</title>
        <authorList>
            <person name="Schmutz J."/>
            <person name="Cannon S.B."/>
            <person name="Schlueter J."/>
            <person name="Ma J."/>
            <person name="Mitros T."/>
            <person name="Nelson W."/>
            <person name="Hyten D.L."/>
            <person name="Song Q."/>
            <person name="Thelen J.J."/>
            <person name="Cheng J."/>
            <person name="Xu D."/>
            <person name="Hellsten U."/>
            <person name="May G.D."/>
            <person name="Yu Y."/>
            <person name="Sakurai T."/>
            <person name="Umezawa T."/>
            <person name="Bhattacharyya M.K."/>
            <person name="Sandhu D."/>
            <person name="Valliyodan B."/>
            <person name="Lindquist E."/>
            <person name="Peto M."/>
            <person name="Grant D."/>
            <person name="Shu S."/>
            <person name="Goodstein D."/>
            <person name="Barry K."/>
            <person name="Futrell-Griggs M."/>
            <person name="Abernathy B."/>
            <person name="Du J."/>
            <person name="Tian Z."/>
            <person name="Zhu L."/>
            <person name="Gill N."/>
            <person name="Joshi T."/>
            <person name="Libault M."/>
            <person name="Sethuraman A."/>
            <person name="Zhang X.-C."/>
            <person name="Shinozaki K."/>
            <person name="Nguyen H.T."/>
            <person name="Wing R.A."/>
            <person name="Cregan P."/>
            <person name="Specht J."/>
            <person name="Grimwood J."/>
            <person name="Rokhsar D."/>
            <person name="Stacey G."/>
            <person name="Shoemaker R.C."/>
            <person name="Jackson S.A."/>
        </authorList>
    </citation>
    <scope>NUCLEOTIDE SEQUENCE [LARGE SCALE GENOMIC DNA]</scope>
    <source>
        <strain evidence="3">cv. Williams 82</strain>
        <tissue evidence="2">Callus</tissue>
    </source>
</reference>
<dbReference type="HOGENOM" id="CLU_1231733_0_0_1"/>
<evidence type="ECO:0000313" key="4">
    <source>
        <dbReference type="Proteomes" id="UP000008827"/>
    </source>
</evidence>
<reference evidence="2" key="3">
    <citation type="submission" date="2018-07" db="EMBL/GenBank/DDBJ databases">
        <title>WGS assembly of Glycine max.</title>
        <authorList>
            <person name="Schmutz J."/>
            <person name="Cannon S."/>
            <person name="Schlueter J."/>
            <person name="Ma J."/>
            <person name="Mitros T."/>
            <person name="Nelson W."/>
            <person name="Hyten D."/>
            <person name="Song Q."/>
            <person name="Thelen J."/>
            <person name="Cheng J."/>
            <person name="Xu D."/>
            <person name="Hellsten U."/>
            <person name="May G."/>
            <person name="Yu Y."/>
            <person name="Sakurai T."/>
            <person name="Umezawa T."/>
            <person name="Bhattacharyya M."/>
            <person name="Sandhu D."/>
            <person name="Valliyodan B."/>
            <person name="Lindquist E."/>
            <person name="Peto M."/>
            <person name="Grant D."/>
            <person name="Shu S."/>
            <person name="Goodstein D."/>
            <person name="Barry K."/>
            <person name="Futrell-Griggs M."/>
            <person name="Abernathy B."/>
            <person name="Du J."/>
            <person name="Tian Z."/>
            <person name="Zhu L."/>
            <person name="Gill N."/>
            <person name="Joshi T."/>
            <person name="Libault M."/>
            <person name="Sethuraman A."/>
            <person name="Zhang X."/>
            <person name="Shinozaki K."/>
            <person name="Nguyen H."/>
            <person name="Wing R."/>
            <person name="Cregan P."/>
            <person name="Specht J."/>
            <person name="Grimwood J."/>
            <person name="Rokhsar D."/>
            <person name="Stacey G."/>
            <person name="Shoemaker R."/>
            <person name="Jackson S."/>
        </authorList>
    </citation>
    <scope>NUCLEOTIDE SEQUENCE</scope>
    <source>
        <tissue evidence="2">Callus</tissue>
    </source>
</reference>
<sequence length="225" mass="25672">MQGNGGTHRLRHSNPDGSYSSVQLEIPTGEKKWNSDEWVGRLKKLRIFNRVEDEIPWDVGTNVVPKYLGDDMILLLGLTDTKAEELVNEETRHGLSPFHSLEKWNPTLRPGHGLVWVQCWGIPLVAWDIAQLRKIVAAIRDLVEVDDDGEELRRLDRARVLIRTPWRPILQHTFDIHMAGRSTKFTSSKKTGTTPESVFAIFRAPFGRRMKSIQTTATPAPCCRR</sequence>
<evidence type="ECO:0000313" key="2">
    <source>
        <dbReference type="EMBL" id="KRH34919.1"/>
    </source>
</evidence>
<keyword evidence="4" id="KW-1185">Reference proteome</keyword>
<dbReference type="AlphaFoldDB" id="K7LKP5"/>
<dbReference type="EMBL" id="CM000843">
    <property type="protein sequence ID" value="KRH34919.1"/>
    <property type="molecule type" value="Genomic_DNA"/>
</dbReference>
<evidence type="ECO:0000256" key="1">
    <source>
        <dbReference type="SAM" id="MobiDB-lite"/>
    </source>
</evidence>
<feature type="region of interest" description="Disordered" evidence="1">
    <location>
        <begin position="1"/>
        <end position="22"/>
    </location>
</feature>
<name>K7LKP5_SOYBN</name>
<dbReference type="PANTHER" id="PTHR34427">
    <property type="entry name" value="DUF4283 DOMAIN PROTEIN"/>
    <property type="match status" value="1"/>
</dbReference>
<proteinExistence type="predicted"/>